<dbReference type="AlphaFoldDB" id="A0A3N4HQ75"/>
<dbReference type="STRING" id="1160509.A0A3N4HQ75"/>
<gene>
    <name evidence="2" type="ORF">BJ508DRAFT_333310</name>
</gene>
<keyword evidence="3" id="KW-1185">Reference proteome</keyword>
<dbReference type="Proteomes" id="UP000275078">
    <property type="component" value="Unassembled WGS sequence"/>
</dbReference>
<name>A0A3N4HQ75_ASCIM</name>
<accession>A0A3N4HQ75</accession>
<feature type="region of interest" description="Disordered" evidence="1">
    <location>
        <begin position="1"/>
        <end position="58"/>
    </location>
</feature>
<evidence type="ECO:0000256" key="1">
    <source>
        <dbReference type="SAM" id="MobiDB-lite"/>
    </source>
</evidence>
<sequence>MARGSRYVDTSDFYDYDSEDSDYDDEAAEVGRDGKMNTGVRSAGIIEPPTITPVPPTVTSPIQPTIPPSIASNYQLPLPGSTPLNSTHTGQANTVRPTTHDPTVFLTRAFESRNRTETRVIEDAATDGSEEEDYDDERSEYDYEMDDQDEMDIDLQLLTDNSDGTPHVTVPLTTIDDLSATEREFLVDNDPDDQFEVPAGYETVWGGRRTGLKESEFNMSVAAFTISHPIPTRAYAAFVEVMQTAKSLDDIRRMPKTLAQAREMFDTRAPNPKLLRKEIKVETKKQLQKIGPTSHIFLADERDIARNTLQDRSLDLHFGIGHRVDETSRPYEADAWHGSIRLSSSGQGKYPEYMDGSSGYVIQSDFAETRPDLVSTVNGSEIPSVIGRVKGIFHDRRRESILHGLLVTTLQPVVLFSELNDDLKASLVHAGYMDDISCPFILKLSPTIEVAATSLYRRLTNIAPSDLVELANTGSIHLPAVPNDLLPHGPETPVNIEFLIEDDEPHKTRRVSKRHPLRSELEIMTYGRDYLVDKFIANPLPVRALASIYFADGFGPYRNNYRSLLALYVKYGNLSSANWRKLYNHHMLTIGPFGCKTDAVVSAVVPFIKELEAGFKVNLRTSTGVEQVFMAAITFLHTGDMQQQAENAGVKAPSGYLSCRICLVEHTDRGDQSVNTAQLGRYLFEMEKHRMRIRDIRAKTDRLKQEAKLGLVVKSPWSKEITTMDEFTFCGIDVFHTELSGMTTRVLDTFFGMFTDTGILAFTKAFRSTNLPPGWSSLQNPSAHLASMSFTDRGRMSLLMPMISKSFIHHSYFSKGPMDVLKEEFRRDVPNNTSIEVYCCQQLLQLLSLLSESNILCFSPVLTEQQRELLPRFAMQLRVFFRRFTGTLNTAKRPNAQFSMDKRPNGHYSVHFKREVEQYGTMDIANVVLEEAKHKESKAKVVFTNKVNIEKQIMIDHARRGTMRATVAGNYEYTHSWLHNVFQDIRTTCPKAIERILPLSLNEKLLEEEELDMDDKVVNIGIFSMPRVGRRIYGTELGQNRALFPFPPKIESNSLFYDKLRGAYANDYKIQLLATGDRKLQYRGKAFAVHSTTEKSWTFLSGRWVRVLNRTYDIACIRSVFSHIRHGETRIFFVVGLPRYHTLDEELQLPMYIYGNDPSTNTTDFDIIGLPAVHGDRFLYATPARVSYPFPVPVAESGAEFFANYTPNTPTDRLFWVHSRLVNF</sequence>
<protein>
    <submittedName>
        <fullName evidence="2">Uncharacterized protein</fullName>
    </submittedName>
</protein>
<dbReference type="EMBL" id="ML119797">
    <property type="protein sequence ID" value="RPA74201.1"/>
    <property type="molecule type" value="Genomic_DNA"/>
</dbReference>
<evidence type="ECO:0000313" key="2">
    <source>
        <dbReference type="EMBL" id="RPA74201.1"/>
    </source>
</evidence>
<organism evidence="2 3">
    <name type="scientific">Ascobolus immersus RN42</name>
    <dbReference type="NCBI Taxonomy" id="1160509"/>
    <lineage>
        <taxon>Eukaryota</taxon>
        <taxon>Fungi</taxon>
        <taxon>Dikarya</taxon>
        <taxon>Ascomycota</taxon>
        <taxon>Pezizomycotina</taxon>
        <taxon>Pezizomycetes</taxon>
        <taxon>Pezizales</taxon>
        <taxon>Ascobolaceae</taxon>
        <taxon>Ascobolus</taxon>
    </lineage>
</organism>
<dbReference type="OrthoDB" id="5372708at2759"/>
<proteinExistence type="predicted"/>
<feature type="compositionally biased region" description="Acidic residues" evidence="1">
    <location>
        <begin position="12"/>
        <end position="28"/>
    </location>
</feature>
<reference evidence="2 3" key="1">
    <citation type="journal article" date="2018" name="Nat. Ecol. Evol.">
        <title>Pezizomycetes genomes reveal the molecular basis of ectomycorrhizal truffle lifestyle.</title>
        <authorList>
            <person name="Murat C."/>
            <person name="Payen T."/>
            <person name="Noel B."/>
            <person name="Kuo A."/>
            <person name="Morin E."/>
            <person name="Chen J."/>
            <person name="Kohler A."/>
            <person name="Krizsan K."/>
            <person name="Balestrini R."/>
            <person name="Da Silva C."/>
            <person name="Montanini B."/>
            <person name="Hainaut M."/>
            <person name="Levati E."/>
            <person name="Barry K.W."/>
            <person name="Belfiori B."/>
            <person name="Cichocki N."/>
            <person name="Clum A."/>
            <person name="Dockter R.B."/>
            <person name="Fauchery L."/>
            <person name="Guy J."/>
            <person name="Iotti M."/>
            <person name="Le Tacon F."/>
            <person name="Lindquist E.A."/>
            <person name="Lipzen A."/>
            <person name="Malagnac F."/>
            <person name="Mello A."/>
            <person name="Molinier V."/>
            <person name="Miyauchi S."/>
            <person name="Poulain J."/>
            <person name="Riccioni C."/>
            <person name="Rubini A."/>
            <person name="Sitrit Y."/>
            <person name="Splivallo R."/>
            <person name="Traeger S."/>
            <person name="Wang M."/>
            <person name="Zifcakova L."/>
            <person name="Wipf D."/>
            <person name="Zambonelli A."/>
            <person name="Paolocci F."/>
            <person name="Nowrousian M."/>
            <person name="Ottonello S."/>
            <person name="Baldrian P."/>
            <person name="Spatafora J.W."/>
            <person name="Henrissat B."/>
            <person name="Nagy L.G."/>
            <person name="Aury J.M."/>
            <person name="Wincker P."/>
            <person name="Grigoriev I.V."/>
            <person name="Bonfante P."/>
            <person name="Martin F.M."/>
        </authorList>
    </citation>
    <scope>NUCLEOTIDE SEQUENCE [LARGE SCALE GENOMIC DNA]</scope>
    <source>
        <strain evidence="2 3">RN42</strain>
    </source>
</reference>
<evidence type="ECO:0000313" key="3">
    <source>
        <dbReference type="Proteomes" id="UP000275078"/>
    </source>
</evidence>